<dbReference type="EMBL" id="RDQH01000338">
    <property type="protein sequence ID" value="RXH80994.1"/>
    <property type="molecule type" value="Genomic_DNA"/>
</dbReference>
<proteinExistence type="predicted"/>
<accession>A0A498IFR5</accession>
<gene>
    <name evidence="2" type="ORF">DVH24_004908</name>
</gene>
<protein>
    <submittedName>
        <fullName evidence="2">Uncharacterized protein</fullName>
    </submittedName>
</protein>
<reference evidence="2 3" key="1">
    <citation type="submission" date="2018-10" db="EMBL/GenBank/DDBJ databases">
        <title>A high-quality apple genome assembly.</title>
        <authorList>
            <person name="Hu J."/>
        </authorList>
    </citation>
    <scope>NUCLEOTIDE SEQUENCE [LARGE SCALE GENOMIC DNA]</scope>
    <source>
        <strain evidence="3">cv. HFTH1</strain>
        <tissue evidence="2">Young leaf</tissue>
    </source>
</reference>
<evidence type="ECO:0000256" key="1">
    <source>
        <dbReference type="SAM" id="MobiDB-lite"/>
    </source>
</evidence>
<dbReference type="AlphaFoldDB" id="A0A498IFR5"/>
<keyword evidence="3" id="KW-1185">Reference proteome</keyword>
<organism evidence="2 3">
    <name type="scientific">Malus domestica</name>
    <name type="common">Apple</name>
    <name type="synonym">Pyrus malus</name>
    <dbReference type="NCBI Taxonomy" id="3750"/>
    <lineage>
        <taxon>Eukaryota</taxon>
        <taxon>Viridiplantae</taxon>
        <taxon>Streptophyta</taxon>
        <taxon>Embryophyta</taxon>
        <taxon>Tracheophyta</taxon>
        <taxon>Spermatophyta</taxon>
        <taxon>Magnoliopsida</taxon>
        <taxon>eudicotyledons</taxon>
        <taxon>Gunneridae</taxon>
        <taxon>Pentapetalae</taxon>
        <taxon>rosids</taxon>
        <taxon>fabids</taxon>
        <taxon>Rosales</taxon>
        <taxon>Rosaceae</taxon>
        <taxon>Amygdaloideae</taxon>
        <taxon>Maleae</taxon>
        <taxon>Malus</taxon>
    </lineage>
</organism>
<evidence type="ECO:0000313" key="3">
    <source>
        <dbReference type="Proteomes" id="UP000290289"/>
    </source>
</evidence>
<feature type="region of interest" description="Disordered" evidence="1">
    <location>
        <begin position="56"/>
        <end position="76"/>
    </location>
</feature>
<sequence length="135" mass="14970">MKKSKGSCLLSCKGVSQYACMLKFWRFLDSDVGYEDKRKNLIQRIDFAWAVEKDENKKQKKSSKESAAMAGHGGELAAGAPGALRYHRAHQHCHMMCPKPLPNEAMSDLAVNMENAGNAGDMETAETFIDNFVVV</sequence>
<comment type="caution">
    <text evidence="2">The sequence shown here is derived from an EMBL/GenBank/DDBJ whole genome shotgun (WGS) entry which is preliminary data.</text>
</comment>
<evidence type="ECO:0000313" key="2">
    <source>
        <dbReference type="EMBL" id="RXH80994.1"/>
    </source>
</evidence>
<dbReference type="Proteomes" id="UP000290289">
    <property type="component" value="Chromosome 12"/>
</dbReference>
<name>A0A498IFR5_MALDO</name>